<dbReference type="Pfam" id="PF00266">
    <property type="entry name" value="Aminotran_5"/>
    <property type="match status" value="1"/>
</dbReference>
<dbReference type="GO" id="GO:0051536">
    <property type="term" value="F:iron-sulfur cluster binding"/>
    <property type="evidence" value="ECO:0007669"/>
    <property type="project" value="UniProtKB-KW"/>
</dbReference>
<keyword evidence="13" id="KW-1185">Reference proteome</keyword>
<dbReference type="InterPro" id="IPR015424">
    <property type="entry name" value="PyrdxlP-dep_Trfase"/>
</dbReference>
<evidence type="ECO:0000256" key="8">
    <source>
        <dbReference type="ARBA" id="ARBA00023014"/>
    </source>
</evidence>
<dbReference type="KEGG" id="psai:C3B54_11617"/>
<evidence type="ECO:0000256" key="5">
    <source>
        <dbReference type="ARBA" id="ARBA00022723"/>
    </source>
</evidence>
<accession>A0A2L2BPR3</accession>
<sequence>MSVYLDHAATTPMPENIRDTYTRALAGVGNPSSIHQAGQDARAHLEVARGEIAGLLGLDPMELVFTSGGTESTNTWIKGRTFSMRKEGIQTPVWISTAAEHHATLDALNWLEAHGLARTHFVDVDRWGVCDLESLESALDAYPAAEIAGVTTLVANNEVGSIQPVEAIAALAATRGVSVHIDAIQAFGHVELPIRQWGVHAVSISAHKIGGPVGIGGLVVTRDAPAIEGLHHGGGQQLHRSGTLDAAGAVAFAHAARLAESTRLEREAHLQRLSGRLREGLVGASQGVTPSGHPTHRVNHIVHITVDGVEGDVLLYLLDAQGIRVSTGSACQAGVPEPSHVLVAMGLSEQSARGALRFSVGAQTTDADIDRVLEVFPGVVAAAREAGMADAPNPDGVFAQ</sequence>
<evidence type="ECO:0000313" key="13">
    <source>
        <dbReference type="Proteomes" id="UP000243077"/>
    </source>
</evidence>
<protein>
    <recommendedName>
        <fullName evidence="3">cysteine desulfurase</fullName>
        <ecNumber evidence="3">2.8.1.7</ecNumber>
    </recommendedName>
</protein>
<gene>
    <name evidence="12" type="ORF">C3B54_11617</name>
</gene>
<dbReference type="GO" id="GO:0031071">
    <property type="term" value="F:cysteine desulfurase activity"/>
    <property type="evidence" value="ECO:0007669"/>
    <property type="project" value="UniProtKB-EC"/>
</dbReference>
<proteinExistence type="inferred from homology"/>
<comment type="similarity">
    <text evidence="2">Belongs to the class-V pyridoxal-phosphate-dependent aminotransferase family. NifS/IscS subfamily.</text>
</comment>
<dbReference type="PANTHER" id="PTHR11601">
    <property type="entry name" value="CYSTEINE DESULFURYLASE FAMILY MEMBER"/>
    <property type="match status" value="1"/>
</dbReference>
<evidence type="ECO:0000256" key="1">
    <source>
        <dbReference type="ARBA" id="ARBA00001933"/>
    </source>
</evidence>
<dbReference type="InterPro" id="IPR020578">
    <property type="entry name" value="Aminotrans_V_PyrdxlP_BS"/>
</dbReference>
<name>A0A2L2BPR3_9MICO</name>
<dbReference type="InterPro" id="IPR016454">
    <property type="entry name" value="Cysteine_dSase"/>
</dbReference>
<keyword evidence="5" id="KW-0479">Metal-binding</keyword>
<evidence type="ECO:0000259" key="11">
    <source>
        <dbReference type="Pfam" id="PF00266"/>
    </source>
</evidence>
<evidence type="ECO:0000256" key="9">
    <source>
        <dbReference type="ARBA" id="ARBA00050776"/>
    </source>
</evidence>
<dbReference type="PANTHER" id="PTHR11601:SF34">
    <property type="entry name" value="CYSTEINE DESULFURASE"/>
    <property type="match status" value="1"/>
</dbReference>
<dbReference type="OrthoDB" id="9808002at2"/>
<evidence type="ECO:0000256" key="3">
    <source>
        <dbReference type="ARBA" id="ARBA00012239"/>
    </source>
</evidence>
<dbReference type="SUPFAM" id="SSF53383">
    <property type="entry name" value="PLP-dependent transferases"/>
    <property type="match status" value="1"/>
</dbReference>
<keyword evidence="7" id="KW-0408">Iron</keyword>
<dbReference type="AlphaFoldDB" id="A0A2L2BPR3"/>
<dbReference type="InterPro" id="IPR015422">
    <property type="entry name" value="PyrdxlP-dep_Trfase_small"/>
</dbReference>
<evidence type="ECO:0000256" key="10">
    <source>
        <dbReference type="RuleBase" id="RU004504"/>
    </source>
</evidence>
<dbReference type="PIRSF" id="PIRSF005572">
    <property type="entry name" value="NifS"/>
    <property type="match status" value="1"/>
</dbReference>
<feature type="domain" description="Aminotransferase class V" evidence="11">
    <location>
        <begin position="3"/>
        <end position="372"/>
    </location>
</feature>
<organism evidence="12 13">
    <name type="scientific">Pontimonas salivibrio</name>
    <dbReference type="NCBI Taxonomy" id="1159327"/>
    <lineage>
        <taxon>Bacteria</taxon>
        <taxon>Bacillati</taxon>
        <taxon>Actinomycetota</taxon>
        <taxon>Actinomycetes</taxon>
        <taxon>Micrococcales</taxon>
        <taxon>Microbacteriaceae</taxon>
        <taxon>Pontimonas</taxon>
    </lineage>
</organism>
<dbReference type="Gene3D" id="3.90.1150.10">
    <property type="entry name" value="Aspartate Aminotransferase, domain 1"/>
    <property type="match status" value="1"/>
</dbReference>
<evidence type="ECO:0000256" key="7">
    <source>
        <dbReference type="ARBA" id="ARBA00023004"/>
    </source>
</evidence>
<keyword evidence="4 12" id="KW-0808">Transferase</keyword>
<evidence type="ECO:0000256" key="2">
    <source>
        <dbReference type="ARBA" id="ARBA00006490"/>
    </source>
</evidence>
<comment type="cofactor">
    <cofactor evidence="1 10">
        <name>pyridoxal 5'-phosphate</name>
        <dbReference type="ChEBI" id="CHEBI:597326"/>
    </cofactor>
</comment>
<keyword evidence="6" id="KW-0663">Pyridoxal phosphate</keyword>
<dbReference type="PROSITE" id="PS00595">
    <property type="entry name" value="AA_TRANSFER_CLASS_5"/>
    <property type="match status" value="1"/>
</dbReference>
<dbReference type="EC" id="2.8.1.7" evidence="3"/>
<evidence type="ECO:0000313" key="12">
    <source>
        <dbReference type="EMBL" id="AVG23602.1"/>
    </source>
</evidence>
<dbReference type="Gene3D" id="1.10.260.50">
    <property type="match status" value="1"/>
</dbReference>
<dbReference type="GO" id="GO:0046872">
    <property type="term" value="F:metal ion binding"/>
    <property type="evidence" value="ECO:0007669"/>
    <property type="project" value="UniProtKB-KW"/>
</dbReference>
<comment type="catalytic activity">
    <reaction evidence="9">
        <text>(sulfur carrier)-H + L-cysteine = (sulfur carrier)-SH + L-alanine</text>
        <dbReference type="Rhea" id="RHEA:43892"/>
        <dbReference type="Rhea" id="RHEA-COMP:14737"/>
        <dbReference type="Rhea" id="RHEA-COMP:14739"/>
        <dbReference type="ChEBI" id="CHEBI:29917"/>
        <dbReference type="ChEBI" id="CHEBI:35235"/>
        <dbReference type="ChEBI" id="CHEBI:57972"/>
        <dbReference type="ChEBI" id="CHEBI:64428"/>
        <dbReference type="EC" id="2.8.1.7"/>
    </reaction>
</comment>
<dbReference type="Gene3D" id="3.40.640.10">
    <property type="entry name" value="Type I PLP-dependent aspartate aminotransferase-like (Major domain)"/>
    <property type="match status" value="1"/>
</dbReference>
<dbReference type="EMBL" id="CP026923">
    <property type="protein sequence ID" value="AVG23602.1"/>
    <property type="molecule type" value="Genomic_DNA"/>
</dbReference>
<dbReference type="Proteomes" id="UP000243077">
    <property type="component" value="Chromosome"/>
</dbReference>
<reference evidence="12 13" key="1">
    <citation type="submission" date="2018-02" db="EMBL/GenBank/DDBJ databases">
        <title>Complete genome of the streamlined marine actinobacterium Pontimonas salivibrio CL-TW6 adapted to coastal planktonic lifestype.</title>
        <authorList>
            <person name="Cho B.C."/>
            <person name="Hardies S.C."/>
            <person name="Jang G.I."/>
            <person name="Hwang C.Y."/>
        </authorList>
    </citation>
    <scope>NUCLEOTIDE SEQUENCE [LARGE SCALE GENOMIC DNA]</scope>
    <source>
        <strain evidence="12 13">CL-TW6</strain>
    </source>
</reference>
<dbReference type="InterPro" id="IPR000192">
    <property type="entry name" value="Aminotrans_V_dom"/>
</dbReference>
<keyword evidence="8" id="KW-0411">Iron-sulfur</keyword>
<dbReference type="RefSeq" id="WP_104913188.1">
    <property type="nucleotide sequence ID" value="NZ_CP026923.1"/>
</dbReference>
<evidence type="ECO:0000256" key="6">
    <source>
        <dbReference type="ARBA" id="ARBA00022898"/>
    </source>
</evidence>
<evidence type="ECO:0000256" key="4">
    <source>
        <dbReference type="ARBA" id="ARBA00022679"/>
    </source>
</evidence>
<dbReference type="InterPro" id="IPR015421">
    <property type="entry name" value="PyrdxlP-dep_Trfase_major"/>
</dbReference>